<dbReference type="STRING" id="297318.BK138_16870"/>
<protein>
    <submittedName>
        <fullName evidence="3">Carbon-nitrogen hydrolase</fullName>
    </submittedName>
</protein>
<dbReference type="Gene3D" id="3.60.110.10">
    <property type="entry name" value="Carbon-nitrogen hydrolase"/>
    <property type="match status" value="1"/>
</dbReference>
<evidence type="ECO:0000313" key="4">
    <source>
        <dbReference type="Proteomes" id="UP000187172"/>
    </source>
</evidence>
<dbReference type="RefSeq" id="WP_076170922.1">
    <property type="nucleotide sequence ID" value="NZ_MRTP01000004.1"/>
</dbReference>
<dbReference type="Pfam" id="PF00795">
    <property type="entry name" value="CN_hydrolase"/>
    <property type="match status" value="1"/>
</dbReference>
<dbReference type="SUPFAM" id="SSF56317">
    <property type="entry name" value="Carbon-nitrogen hydrolase"/>
    <property type="match status" value="1"/>
</dbReference>
<dbReference type="InterPro" id="IPR036526">
    <property type="entry name" value="C-N_Hydrolase_sf"/>
</dbReference>
<dbReference type="CDD" id="cd07583">
    <property type="entry name" value="nitrilase_5"/>
    <property type="match status" value="1"/>
</dbReference>
<comment type="similarity">
    <text evidence="1">Belongs to the carbon-nitrogen hydrolase superfamily. NIT1/NIT2 family.</text>
</comment>
<proteinExistence type="inferred from homology"/>
<feature type="domain" description="CN hydrolase" evidence="2">
    <location>
        <begin position="9"/>
        <end position="248"/>
    </location>
</feature>
<dbReference type="EMBL" id="MRTP01000004">
    <property type="protein sequence ID" value="OMF53516.1"/>
    <property type="molecule type" value="Genomic_DNA"/>
</dbReference>
<dbReference type="PANTHER" id="PTHR23088:SF27">
    <property type="entry name" value="DEAMINATED GLUTATHIONE AMIDASE"/>
    <property type="match status" value="1"/>
</dbReference>
<evidence type="ECO:0000256" key="1">
    <source>
        <dbReference type="ARBA" id="ARBA00010613"/>
    </source>
</evidence>
<dbReference type="PROSITE" id="PS50263">
    <property type="entry name" value="CN_HYDROLASE"/>
    <property type="match status" value="1"/>
</dbReference>
<comment type="caution">
    <text evidence="3">The sequence shown here is derived from an EMBL/GenBank/DDBJ whole genome shotgun (WGS) entry which is preliminary data.</text>
</comment>
<evidence type="ECO:0000259" key="2">
    <source>
        <dbReference type="PROSITE" id="PS50263"/>
    </source>
</evidence>
<keyword evidence="4" id="KW-1185">Reference proteome</keyword>
<accession>A0A1R1ENW3</accession>
<reference evidence="3 4" key="1">
    <citation type="submission" date="2016-11" db="EMBL/GenBank/DDBJ databases">
        <title>Paenibacillus species isolates.</title>
        <authorList>
            <person name="Beno S.M."/>
        </authorList>
    </citation>
    <scope>NUCLEOTIDE SEQUENCE [LARGE SCALE GENOMIC DNA]</scope>
    <source>
        <strain evidence="3 4">FSL R5-0378</strain>
    </source>
</reference>
<gene>
    <name evidence="3" type="ORF">BK138_16870</name>
</gene>
<dbReference type="InterPro" id="IPR001110">
    <property type="entry name" value="UPF0012_CS"/>
</dbReference>
<evidence type="ECO:0000313" key="3">
    <source>
        <dbReference type="EMBL" id="OMF53516.1"/>
    </source>
</evidence>
<keyword evidence="3" id="KW-0378">Hydrolase</keyword>
<dbReference type="Proteomes" id="UP000187172">
    <property type="component" value="Unassembled WGS sequence"/>
</dbReference>
<dbReference type="PROSITE" id="PS01227">
    <property type="entry name" value="UPF0012"/>
    <property type="match status" value="1"/>
</dbReference>
<sequence>MPLNERVVLRAALIQADIQIGQPEANRRHMEDLLERAVSAEPKPELLVLPEMWNTGYALEQIQELADPDGRESREWLSAFAKRHGVTIVGGSIAEKKDGGIYNTMYVFNEQGDTTAQYSKIHLFRLMDEEKHLEAGDEIVSFTLREGFQAGASICYDIRFPELARTQALNGVKVLIVPAEWPHPRLHHWRTLLMARAIENQMYVIACNRVGVSGSTEFFGHSLIIDPWGEIVAEGGEGEEIVTGELDLGLVDEVRGRIPVFEDRRPDIYRKP</sequence>
<organism evidence="3 4">
    <name type="scientific">Paenibacillus rhizosphaerae</name>
    <dbReference type="NCBI Taxonomy" id="297318"/>
    <lineage>
        <taxon>Bacteria</taxon>
        <taxon>Bacillati</taxon>
        <taxon>Bacillota</taxon>
        <taxon>Bacilli</taxon>
        <taxon>Bacillales</taxon>
        <taxon>Paenibacillaceae</taxon>
        <taxon>Paenibacillus</taxon>
    </lineage>
</organism>
<dbReference type="AlphaFoldDB" id="A0A1R1ENW3"/>
<dbReference type="GO" id="GO:0016787">
    <property type="term" value="F:hydrolase activity"/>
    <property type="evidence" value="ECO:0007669"/>
    <property type="project" value="UniProtKB-KW"/>
</dbReference>
<dbReference type="InterPro" id="IPR003010">
    <property type="entry name" value="C-N_Hydrolase"/>
</dbReference>
<dbReference type="PANTHER" id="PTHR23088">
    <property type="entry name" value="NITRILASE-RELATED"/>
    <property type="match status" value="1"/>
</dbReference>
<name>A0A1R1ENW3_9BACL</name>